<sequence length="141" mass="16388">MDNTTTASLARERREAETERERGPRKLKFSFVLKESLEQHRERDGGTDLTYTHGLSSRGPRHERVQKISCHTSAETTLFLEGQKIKLTSHPPYSPDLAPNDFYLFPKQDGANETRPGYYCRERQICEYKSEDEPPKHCFLL</sequence>
<dbReference type="Proteomes" id="UP000299102">
    <property type="component" value="Unassembled WGS sequence"/>
</dbReference>
<protein>
    <recommendedName>
        <fullName evidence="4">Mariner Mos1 transposase</fullName>
    </recommendedName>
</protein>
<evidence type="ECO:0008006" key="4">
    <source>
        <dbReference type="Google" id="ProtNLM"/>
    </source>
</evidence>
<name>A0A4C1UUU5_EUMVA</name>
<dbReference type="InterPro" id="IPR036397">
    <property type="entry name" value="RNaseH_sf"/>
</dbReference>
<dbReference type="OrthoDB" id="10017160at2759"/>
<gene>
    <name evidence="2" type="ORF">EVAR_94513_1</name>
</gene>
<feature type="compositionally biased region" description="Basic and acidic residues" evidence="1">
    <location>
        <begin position="10"/>
        <end position="24"/>
    </location>
</feature>
<dbReference type="EMBL" id="BGZK01000230">
    <property type="protein sequence ID" value="GBP30205.1"/>
    <property type="molecule type" value="Genomic_DNA"/>
</dbReference>
<organism evidence="2 3">
    <name type="scientific">Eumeta variegata</name>
    <name type="common">Bagworm moth</name>
    <name type="synonym">Eumeta japonica</name>
    <dbReference type="NCBI Taxonomy" id="151549"/>
    <lineage>
        <taxon>Eukaryota</taxon>
        <taxon>Metazoa</taxon>
        <taxon>Ecdysozoa</taxon>
        <taxon>Arthropoda</taxon>
        <taxon>Hexapoda</taxon>
        <taxon>Insecta</taxon>
        <taxon>Pterygota</taxon>
        <taxon>Neoptera</taxon>
        <taxon>Endopterygota</taxon>
        <taxon>Lepidoptera</taxon>
        <taxon>Glossata</taxon>
        <taxon>Ditrysia</taxon>
        <taxon>Tineoidea</taxon>
        <taxon>Psychidae</taxon>
        <taxon>Oiketicinae</taxon>
        <taxon>Eumeta</taxon>
    </lineage>
</organism>
<evidence type="ECO:0000313" key="2">
    <source>
        <dbReference type="EMBL" id="GBP30205.1"/>
    </source>
</evidence>
<comment type="caution">
    <text evidence="2">The sequence shown here is derived from an EMBL/GenBank/DDBJ whole genome shotgun (WGS) entry which is preliminary data.</text>
</comment>
<dbReference type="AlphaFoldDB" id="A0A4C1UUU5"/>
<evidence type="ECO:0000256" key="1">
    <source>
        <dbReference type="SAM" id="MobiDB-lite"/>
    </source>
</evidence>
<dbReference type="Gene3D" id="3.30.420.10">
    <property type="entry name" value="Ribonuclease H-like superfamily/Ribonuclease H"/>
    <property type="match status" value="1"/>
</dbReference>
<reference evidence="2 3" key="1">
    <citation type="journal article" date="2019" name="Commun. Biol.">
        <title>The bagworm genome reveals a unique fibroin gene that provides high tensile strength.</title>
        <authorList>
            <person name="Kono N."/>
            <person name="Nakamura H."/>
            <person name="Ohtoshi R."/>
            <person name="Tomita M."/>
            <person name="Numata K."/>
            <person name="Arakawa K."/>
        </authorList>
    </citation>
    <scope>NUCLEOTIDE SEQUENCE [LARGE SCALE GENOMIC DNA]</scope>
</reference>
<dbReference type="GO" id="GO:0003676">
    <property type="term" value="F:nucleic acid binding"/>
    <property type="evidence" value="ECO:0007669"/>
    <property type="project" value="InterPro"/>
</dbReference>
<accession>A0A4C1UUU5</accession>
<evidence type="ECO:0000313" key="3">
    <source>
        <dbReference type="Proteomes" id="UP000299102"/>
    </source>
</evidence>
<feature type="region of interest" description="Disordered" evidence="1">
    <location>
        <begin position="1"/>
        <end position="25"/>
    </location>
</feature>
<feature type="region of interest" description="Disordered" evidence="1">
    <location>
        <begin position="39"/>
        <end position="65"/>
    </location>
</feature>
<proteinExistence type="predicted"/>
<keyword evidence="3" id="KW-1185">Reference proteome</keyword>